<keyword evidence="3" id="KW-1185">Reference proteome</keyword>
<dbReference type="SUPFAM" id="SSF56112">
    <property type="entry name" value="Protein kinase-like (PK-like)"/>
    <property type="match status" value="2"/>
</dbReference>
<proteinExistence type="predicted"/>
<dbReference type="PANTHER" id="PTHR21310">
    <property type="entry name" value="AMINOGLYCOSIDE PHOSPHOTRANSFERASE-RELATED-RELATED"/>
    <property type="match status" value="1"/>
</dbReference>
<dbReference type="InterPro" id="IPR011009">
    <property type="entry name" value="Kinase-like_dom_sf"/>
</dbReference>
<name>A0A022KUI9_9MICO</name>
<evidence type="ECO:0000313" key="2">
    <source>
        <dbReference type="EMBL" id="EYT50033.1"/>
    </source>
</evidence>
<feature type="domain" description="Aminoglycoside phosphotransferase" evidence="1">
    <location>
        <begin position="437"/>
        <end position="650"/>
    </location>
</feature>
<feature type="domain" description="Aminoglycoside phosphotransferase" evidence="1">
    <location>
        <begin position="179"/>
        <end position="368"/>
    </location>
</feature>
<dbReference type="HOGENOM" id="CLU_382511_0_0_11"/>
<accession>A0A022KUI9</accession>
<dbReference type="InterPro" id="IPR051678">
    <property type="entry name" value="AGP_Transferase"/>
</dbReference>
<protein>
    <recommendedName>
        <fullName evidence="1">Aminoglycoside phosphotransferase domain-containing protein</fullName>
    </recommendedName>
</protein>
<organism evidence="2 3">
    <name type="scientific">Brachybacterium muris UCD-AY4</name>
    <dbReference type="NCBI Taxonomy" id="1249481"/>
    <lineage>
        <taxon>Bacteria</taxon>
        <taxon>Bacillati</taxon>
        <taxon>Actinomycetota</taxon>
        <taxon>Actinomycetes</taxon>
        <taxon>Micrococcales</taxon>
        <taxon>Dermabacteraceae</taxon>
        <taxon>Brachybacterium</taxon>
    </lineage>
</organism>
<gene>
    <name evidence="2" type="ORF">D641_0106405</name>
</gene>
<dbReference type="Gene3D" id="3.90.1200.10">
    <property type="match status" value="2"/>
</dbReference>
<dbReference type="Pfam" id="PF01636">
    <property type="entry name" value="APH"/>
    <property type="match status" value="2"/>
</dbReference>
<dbReference type="InterPro" id="IPR002575">
    <property type="entry name" value="Aminoglycoside_PTrfase"/>
</dbReference>
<evidence type="ECO:0000313" key="3">
    <source>
        <dbReference type="Proteomes" id="UP000019754"/>
    </source>
</evidence>
<comment type="caution">
    <text evidence="2">The sequence shown here is derived from an EMBL/GenBank/DDBJ whole genome shotgun (WGS) entry which is preliminary data.</text>
</comment>
<dbReference type="Proteomes" id="UP000019754">
    <property type="component" value="Unassembled WGS sequence"/>
</dbReference>
<evidence type="ECO:0000259" key="1">
    <source>
        <dbReference type="Pfam" id="PF01636"/>
    </source>
</evidence>
<dbReference type="EMBL" id="AORC01000006">
    <property type="protein sequence ID" value="EYT50033.1"/>
    <property type="molecule type" value="Genomic_DNA"/>
</dbReference>
<dbReference type="RefSeq" id="WP_017822984.1">
    <property type="nucleotide sequence ID" value="NZ_AORC01000006.1"/>
</dbReference>
<reference evidence="2 3" key="1">
    <citation type="journal article" date="2013" name="Genome Announc.">
        <title>Draft genome sequence of an Actinobacterium, Brachybacterium muris strain UCD-AY4.</title>
        <authorList>
            <person name="Lo J.R."/>
            <person name="Lang J.M."/>
            <person name="Darling A.E."/>
            <person name="Eisen J.A."/>
            <person name="Coil D.A."/>
        </authorList>
    </citation>
    <scope>NUCLEOTIDE SEQUENCE [LARGE SCALE GENOMIC DNA]</scope>
    <source>
        <strain evidence="2 3">UCD-AY4</strain>
    </source>
</reference>
<dbReference type="AlphaFoldDB" id="A0A022KUI9"/>
<sequence>MSTTQDVTALMTSHAALPGAEQVLDSARLSALLGQEVALDRVRIKPGASVLVSYRALASAGAAGPSTGCGRALADVGWALLVASPDKRDGVLRRAERTGAVVTEHRGDSPFLLSGGVDSDPRLSKEAHAVLRRLTGEPTPRVLSYNPSRHLVLDLPGTGEVLRVAARPLDDLLEISEQWQRLGIPTTPQRLWKGRPTVLVGEFWGRGDLATLAEDPRATAAAAGLGAAIARLHGADLSGLEPSAPELPAARIGGRVPCTTEVLDDLLPQRAERVRELAMRLDQLLPTDRDGDRCLMHGDLSPDQVLLGAGTEIRVVDLDRSGPGPRGADLGSWIASCLSAGTDHLTGPFLRAYAEHLDLPEPAQLAAWTARALLAAALDPMRRHHPDWPLQVQQRLDQARRVLDAATDEALPSLTRALAAHPGATVVSHRPGKRAVLRTRDRDGQVLYVKVANKGRTRRALGAIERAAAFDGPFRTPQVVAAEDESLTFAALSGTPLHEGLPTADGTWQRAWRTTMDAWAQAVRTSRTAPPEGPLHGPAEEIAVLEKWHERACHVDPEGAEHRDRAVALARELLTHLPALDRPALIHRDLHDKQILWDPDQDQDQDQDHGPERGPGLLDVDTACLGDPALDAGNLRAHATWRERQGQWTGGQAAQVRAEIDRVCLGAGALGIDPAALAAYETATLARLTCLYALRPRWRAAATDLARTLRTASSTPLRRSSAS</sequence>
<dbReference type="STRING" id="1249481.D641_0106405"/>